<protein>
    <submittedName>
        <fullName evidence="2">Uncharacterized protein</fullName>
    </submittedName>
</protein>
<dbReference type="AlphaFoldDB" id="A0AAE9JQV1"/>
<evidence type="ECO:0000256" key="1">
    <source>
        <dbReference type="SAM" id="MobiDB-lite"/>
    </source>
</evidence>
<reference evidence="2 3" key="1">
    <citation type="submission" date="2022-04" db="EMBL/GenBank/DDBJ databases">
        <title>Chromosome-level reference genomes for two strains of Caenorhabditis briggsae: an improved platform for comparative genomics.</title>
        <authorList>
            <person name="Stevens L."/>
            <person name="Andersen E."/>
        </authorList>
    </citation>
    <scope>NUCLEOTIDE SEQUENCE [LARGE SCALE GENOMIC DNA]</scope>
    <source>
        <strain evidence="2">VX34</strain>
        <tissue evidence="2">Whole-organism</tissue>
    </source>
</reference>
<feature type="region of interest" description="Disordered" evidence="1">
    <location>
        <begin position="1"/>
        <end position="22"/>
    </location>
</feature>
<accession>A0AAE9JQV1</accession>
<dbReference type="EMBL" id="CP092625">
    <property type="protein sequence ID" value="UMM40474.1"/>
    <property type="molecule type" value="Genomic_DNA"/>
</dbReference>
<keyword evidence="3" id="KW-1185">Reference proteome</keyword>
<organism evidence="2 3">
    <name type="scientific">Caenorhabditis briggsae</name>
    <dbReference type="NCBI Taxonomy" id="6238"/>
    <lineage>
        <taxon>Eukaryota</taxon>
        <taxon>Metazoa</taxon>
        <taxon>Ecdysozoa</taxon>
        <taxon>Nematoda</taxon>
        <taxon>Chromadorea</taxon>
        <taxon>Rhabditida</taxon>
        <taxon>Rhabditina</taxon>
        <taxon>Rhabditomorpha</taxon>
        <taxon>Rhabditoidea</taxon>
        <taxon>Rhabditidae</taxon>
        <taxon>Peloderinae</taxon>
        <taxon>Caenorhabditis</taxon>
    </lineage>
</organism>
<evidence type="ECO:0000313" key="3">
    <source>
        <dbReference type="Proteomes" id="UP000829354"/>
    </source>
</evidence>
<name>A0AAE9JQV1_CAEBR</name>
<evidence type="ECO:0000313" key="2">
    <source>
        <dbReference type="EMBL" id="UMM40474.1"/>
    </source>
</evidence>
<proteinExistence type="predicted"/>
<sequence length="129" mass="14871">MSASGKTFSLSTTFHDNQPTPSDGVPNNLTRLILHLKVLTFIGHDGLSVVIALEERTTVHTYWRIIDFLPSDTDVCNKKNMLKKKSRIKLPRKINCFTLSTFLVKKIRIFNNALEWKTVAFIEKDEMYQ</sequence>
<gene>
    <name evidence="2" type="ORF">L5515_017093</name>
</gene>
<dbReference type="Proteomes" id="UP000829354">
    <property type="component" value="Chromosome X"/>
</dbReference>